<dbReference type="GO" id="GO:0005815">
    <property type="term" value="C:microtubule organizing center"/>
    <property type="evidence" value="ECO:0007669"/>
    <property type="project" value="TreeGrafter"/>
</dbReference>
<organism evidence="1 2">
    <name type="scientific">Diaporthe helianthi</name>
    <dbReference type="NCBI Taxonomy" id="158607"/>
    <lineage>
        <taxon>Eukaryota</taxon>
        <taxon>Fungi</taxon>
        <taxon>Dikarya</taxon>
        <taxon>Ascomycota</taxon>
        <taxon>Pezizomycotina</taxon>
        <taxon>Sordariomycetes</taxon>
        <taxon>Sordariomycetidae</taxon>
        <taxon>Diaporthales</taxon>
        <taxon>Diaporthaceae</taxon>
        <taxon>Diaporthe</taxon>
    </lineage>
</organism>
<dbReference type="InterPro" id="IPR015943">
    <property type="entry name" value="WD40/YVTN_repeat-like_dom_sf"/>
</dbReference>
<dbReference type="STRING" id="158607.A0A2P5HQT8"/>
<reference evidence="1" key="1">
    <citation type="submission" date="2017-09" db="EMBL/GenBank/DDBJ databases">
        <title>Polyketide synthases of a Diaporthe helianthi virulent isolate.</title>
        <authorList>
            <person name="Baroncelli R."/>
        </authorList>
    </citation>
    <scope>NUCLEOTIDE SEQUENCE [LARGE SCALE GENOMIC DNA]</scope>
    <source>
        <strain evidence="1">7/96</strain>
    </source>
</reference>
<dbReference type="Proteomes" id="UP000094444">
    <property type="component" value="Unassembled WGS sequence"/>
</dbReference>
<dbReference type="GO" id="GO:1990811">
    <property type="term" value="C:MWP complex"/>
    <property type="evidence" value="ECO:0007669"/>
    <property type="project" value="TreeGrafter"/>
</dbReference>
<dbReference type="InParanoid" id="A0A2P5HQT8"/>
<dbReference type="GO" id="GO:1990810">
    <property type="term" value="P:microtubule anchoring at mitotic spindle pole body"/>
    <property type="evidence" value="ECO:0007669"/>
    <property type="project" value="TreeGrafter"/>
</dbReference>
<dbReference type="InterPro" id="IPR052778">
    <property type="entry name" value="Centrosome-WD_assoc"/>
</dbReference>
<sequence>MRFSDSFQASPHCAPSPNGKLVAMLSASSLQIRAVENLQTIRDIDLPRDSSGPVTSLQWSPTSRLLLVASAHQIHVFSAAAEDGFHATIRNPLPPAAKPVLVGFGASDYQICLCASLGLRFAVFDLRSSTAVEIAHPKFHPTPSASACCRGFCFRPRTGHLSILTRISGKDMISIHDPTSLQAQRSWFPDTVDAQGLIWAPDGHWLLTWEAPAHGHQILFYSSDGNLLKTWSGPQPLVPADKHLTLGPGVKLLELSADARRLAIGDSSRRMCILDMASVTESLRLQHPNSIVPTDTLQVWQEQFSAAGHHFVRAPQTISPPSGQAGSSGCALAVFDPSSTLLATKLEESPGTLWLWDVEAAELRAVLLFHASVSRLSWHPTIRETLLVSCEGESHNSLAYTWDPLSDGPRPIDFSGRLSGGRVQVLWLQIDGLEPAALFASDSRRYMLASLAEDDDESVPWTAADQRIGLHNKGDPPYITDAHVDDASEEETSELDDTFCFKRT</sequence>
<dbReference type="OrthoDB" id="308690at2759"/>
<dbReference type="SUPFAM" id="SSF82171">
    <property type="entry name" value="DPP6 N-terminal domain-like"/>
    <property type="match status" value="1"/>
</dbReference>
<dbReference type="EMBL" id="MAVT02000967">
    <property type="protein sequence ID" value="POS72591.1"/>
    <property type="molecule type" value="Genomic_DNA"/>
</dbReference>
<keyword evidence="2" id="KW-1185">Reference proteome</keyword>
<evidence type="ECO:0000313" key="2">
    <source>
        <dbReference type="Proteomes" id="UP000094444"/>
    </source>
</evidence>
<accession>A0A2P5HQT8</accession>
<protein>
    <recommendedName>
        <fullName evidence="3">WD40 domain-containing protein</fullName>
    </recommendedName>
</protein>
<evidence type="ECO:0000313" key="1">
    <source>
        <dbReference type="EMBL" id="POS72591.1"/>
    </source>
</evidence>
<comment type="caution">
    <text evidence="1">The sequence shown here is derived from an EMBL/GenBank/DDBJ whole genome shotgun (WGS) entry which is preliminary data.</text>
</comment>
<name>A0A2P5HQT8_DIAHE</name>
<dbReference type="AlphaFoldDB" id="A0A2P5HQT8"/>
<gene>
    <name evidence="1" type="ORF">DHEL01_v209015</name>
</gene>
<dbReference type="PANTHER" id="PTHR16220:SF0">
    <property type="entry name" value="WD REPEAT-CONTAINING PROTEIN WRAP73"/>
    <property type="match status" value="1"/>
</dbReference>
<dbReference type="Gene3D" id="2.130.10.10">
    <property type="entry name" value="YVTN repeat-like/Quinoprotein amine dehydrogenase"/>
    <property type="match status" value="2"/>
</dbReference>
<dbReference type="PANTHER" id="PTHR16220">
    <property type="entry name" value="WD REPEAT PROTEIN 8-RELATED"/>
    <property type="match status" value="1"/>
</dbReference>
<evidence type="ECO:0008006" key="3">
    <source>
        <dbReference type="Google" id="ProtNLM"/>
    </source>
</evidence>
<proteinExistence type="predicted"/>